<evidence type="ECO:0000313" key="4">
    <source>
        <dbReference type="EMBL" id="KAK6538116.1"/>
    </source>
</evidence>
<feature type="compositionally biased region" description="Polar residues" evidence="1">
    <location>
        <begin position="285"/>
        <end position="303"/>
    </location>
</feature>
<dbReference type="Proteomes" id="UP001365542">
    <property type="component" value="Unassembled WGS sequence"/>
</dbReference>
<evidence type="ECO:0000256" key="2">
    <source>
        <dbReference type="SAM" id="Phobius"/>
    </source>
</evidence>
<evidence type="ECO:0000256" key="3">
    <source>
        <dbReference type="SAM" id="SignalP"/>
    </source>
</evidence>
<keyword evidence="2" id="KW-0812">Transmembrane</keyword>
<keyword evidence="5" id="KW-1185">Reference proteome</keyword>
<feature type="compositionally biased region" description="Low complexity" evidence="1">
    <location>
        <begin position="136"/>
        <end position="146"/>
    </location>
</feature>
<organism evidence="4 5">
    <name type="scientific">Orbilia ellipsospora</name>
    <dbReference type="NCBI Taxonomy" id="2528407"/>
    <lineage>
        <taxon>Eukaryota</taxon>
        <taxon>Fungi</taxon>
        <taxon>Dikarya</taxon>
        <taxon>Ascomycota</taxon>
        <taxon>Pezizomycotina</taxon>
        <taxon>Orbiliomycetes</taxon>
        <taxon>Orbiliales</taxon>
        <taxon>Orbiliaceae</taxon>
        <taxon>Orbilia</taxon>
    </lineage>
</organism>
<dbReference type="AlphaFoldDB" id="A0AAV9X930"/>
<feature type="region of interest" description="Disordered" evidence="1">
    <location>
        <begin position="276"/>
        <end position="335"/>
    </location>
</feature>
<keyword evidence="3" id="KW-0732">Signal</keyword>
<feature type="compositionally biased region" description="Polar residues" evidence="1">
    <location>
        <begin position="408"/>
        <end position="421"/>
    </location>
</feature>
<proteinExistence type="predicted"/>
<feature type="compositionally biased region" description="Pro residues" evidence="1">
    <location>
        <begin position="424"/>
        <end position="439"/>
    </location>
</feature>
<gene>
    <name evidence="4" type="ORF">TWF694_010998</name>
</gene>
<evidence type="ECO:0000313" key="5">
    <source>
        <dbReference type="Proteomes" id="UP001365542"/>
    </source>
</evidence>
<feature type="region of interest" description="Disordered" evidence="1">
    <location>
        <begin position="355"/>
        <end position="439"/>
    </location>
</feature>
<keyword evidence="2" id="KW-0472">Membrane</keyword>
<feature type="region of interest" description="Disordered" evidence="1">
    <location>
        <begin position="198"/>
        <end position="225"/>
    </location>
</feature>
<feature type="compositionally biased region" description="Low complexity" evidence="1">
    <location>
        <begin position="359"/>
        <end position="371"/>
    </location>
</feature>
<dbReference type="EMBL" id="JAVHJO010000008">
    <property type="protein sequence ID" value="KAK6538116.1"/>
    <property type="molecule type" value="Genomic_DNA"/>
</dbReference>
<name>A0AAV9X930_9PEZI</name>
<feature type="signal peptide" evidence="3">
    <location>
        <begin position="1"/>
        <end position="20"/>
    </location>
</feature>
<feature type="compositionally biased region" description="Polar residues" evidence="1">
    <location>
        <begin position="247"/>
        <end position="261"/>
    </location>
</feature>
<protein>
    <submittedName>
        <fullName evidence="4">Uncharacterized protein</fullName>
    </submittedName>
</protein>
<comment type="caution">
    <text evidence="4">The sequence shown here is derived from an EMBL/GenBank/DDBJ whole genome shotgun (WGS) entry which is preliminary data.</text>
</comment>
<reference evidence="4 5" key="1">
    <citation type="submission" date="2019-10" db="EMBL/GenBank/DDBJ databases">
        <authorList>
            <person name="Palmer J.M."/>
        </authorList>
    </citation>
    <scope>NUCLEOTIDE SEQUENCE [LARGE SCALE GENOMIC DNA]</scope>
    <source>
        <strain evidence="4 5">TWF694</strain>
    </source>
</reference>
<evidence type="ECO:0000256" key="1">
    <source>
        <dbReference type="SAM" id="MobiDB-lite"/>
    </source>
</evidence>
<keyword evidence="2" id="KW-1133">Transmembrane helix</keyword>
<feature type="region of interest" description="Disordered" evidence="1">
    <location>
        <begin position="238"/>
        <end position="261"/>
    </location>
</feature>
<accession>A0AAV9X930</accession>
<feature type="region of interest" description="Disordered" evidence="1">
    <location>
        <begin position="125"/>
        <end position="146"/>
    </location>
</feature>
<feature type="chain" id="PRO_5043844194" evidence="3">
    <location>
        <begin position="21"/>
        <end position="512"/>
    </location>
</feature>
<feature type="compositionally biased region" description="Polar residues" evidence="1">
    <location>
        <begin position="385"/>
        <end position="394"/>
    </location>
</feature>
<feature type="transmembrane region" description="Helical" evidence="2">
    <location>
        <begin position="75"/>
        <end position="95"/>
    </location>
</feature>
<sequence>MLQRILVISSAILLLPGAGATTRATTTSLAGTKTISTTASTVTSFIQSTAPTVSNTPVPDPTDPTGVLTFWKKNWHWFLIGFVCAVVPIIIWAILGPGRRWRKARKHKSRPITWDMIGNERFQNPSMGEVRRFSRSRGSGSSTSSNLALSLNAAAPGEQDIEAAAAIASPKLPSAYIERERMMRSDSTKAVIGLVQPQGLVPPRTHPADRTSTGSFGPPDPALHRAHPRYNYFQRYSRQHMKRQSRPLPQQQNNEPASSSNAVLQESMQLLLTQIPHRKPLPDTRASTNPRESIPTTATQQLFLPQPPKSTPYHIRQNSLESGHSRSTSWHHTTHRGSVEAGLYTSRHVSMDGYDRISRMTPLATTTAPRRSTSRGRLQKPQHLNPRNHNSIQPKPQEVSRDEPQMSFYRTPQPSRESLTRTLVPPPSTSSVPPVPPMPQPVYQKPAYRPSYPIRSAMSKGTTTAKEDRIYGTETGYSFSISGGPATAKSVKFAALPSASASVPGRFPVRHF</sequence>